<evidence type="ECO:0000313" key="2">
    <source>
        <dbReference type="Proteomes" id="UP001278500"/>
    </source>
</evidence>
<dbReference type="GeneID" id="87867547"/>
<gene>
    <name evidence="1" type="ORF">B0H65DRAFT_568466</name>
</gene>
<reference evidence="1" key="1">
    <citation type="journal article" date="2023" name="Mol. Phylogenet. Evol.">
        <title>Genome-scale phylogeny and comparative genomics of the fungal order Sordariales.</title>
        <authorList>
            <person name="Hensen N."/>
            <person name="Bonometti L."/>
            <person name="Westerberg I."/>
            <person name="Brannstrom I.O."/>
            <person name="Guillou S."/>
            <person name="Cros-Aarteil S."/>
            <person name="Calhoun S."/>
            <person name="Haridas S."/>
            <person name="Kuo A."/>
            <person name="Mondo S."/>
            <person name="Pangilinan J."/>
            <person name="Riley R."/>
            <person name="LaButti K."/>
            <person name="Andreopoulos B."/>
            <person name="Lipzen A."/>
            <person name="Chen C."/>
            <person name="Yan M."/>
            <person name="Daum C."/>
            <person name="Ng V."/>
            <person name="Clum A."/>
            <person name="Steindorff A."/>
            <person name="Ohm R.A."/>
            <person name="Martin F."/>
            <person name="Silar P."/>
            <person name="Natvig D.O."/>
            <person name="Lalanne C."/>
            <person name="Gautier V."/>
            <person name="Ament-Velasquez S.L."/>
            <person name="Kruys A."/>
            <person name="Hutchinson M.I."/>
            <person name="Powell A.J."/>
            <person name="Barry K."/>
            <person name="Miller A.N."/>
            <person name="Grigoriev I.V."/>
            <person name="Debuchy R."/>
            <person name="Gladieux P."/>
            <person name="Hiltunen Thoren M."/>
            <person name="Johannesson H."/>
        </authorList>
    </citation>
    <scope>NUCLEOTIDE SEQUENCE</scope>
    <source>
        <strain evidence="1">CBS 560.94</strain>
    </source>
</reference>
<comment type="caution">
    <text evidence="1">The sequence shown here is derived from an EMBL/GenBank/DDBJ whole genome shotgun (WGS) entry which is preliminary data.</text>
</comment>
<accession>A0AAE0JL04</accession>
<reference evidence="1" key="2">
    <citation type="submission" date="2023-06" db="EMBL/GenBank/DDBJ databases">
        <authorList>
            <consortium name="Lawrence Berkeley National Laboratory"/>
            <person name="Haridas S."/>
            <person name="Hensen N."/>
            <person name="Bonometti L."/>
            <person name="Westerberg I."/>
            <person name="Brannstrom I.O."/>
            <person name="Guillou S."/>
            <person name="Cros-Aarteil S."/>
            <person name="Calhoun S."/>
            <person name="Kuo A."/>
            <person name="Mondo S."/>
            <person name="Pangilinan J."/>
            <person name="Riley R."/>
            <person name="Labutti K."/>
            <person name="Andreopoulos B."/>
            <person name="Lipzen A."/>
            <person name="Chen C."/>
            <person name="Yanf M."/>
            <person name="Daum C."/>
            <person name="Ng V."/>
            <person name="Clum A."/>
            <person name="Steindorff A."/>
            <person name="Ohm R."/>
            <person name="Martin F."/>
            <person name="Silar P."/>
            <person name="Natvig D."/>
            <person name="Lalanne C."/>
            <person name="Gautier V."/>
            <person name="Ament-Velasquez S.L."/>
            <person name="Kruys A."/>
            <person name="Hutchinson M.I."/>
            <person name="Powell A.J."/>
            <person name="Barry K."/>
            <person name="Miller A.N."/>
            <person name="Grigoriev I.V."/>
            <person name="Debuchy R."/>
            <person name="Gladieux P."/>
            <person name="Thoren M.H."/>
            <person name="Johannesson H."/>
        </authorList>
    </citation>
    <scope>NUCLEOTIDE SEQUENCE</scope>
    <source>
        <strain evidence="1">CBS 560.94</strain>
    </source>
</reference>
<evidence type="ECO:0000313" key="1">
    <source>
        <dbReference type="EMBL" id="KAK3351363.1"/>
    </source>
</evidence>
<organism evidence="1 2">
    <name type="scientific">Neurospora tetraspora</name>
    <dbReference type="NCBI Taxonomy" id="94610"/>
    <lineage>
        <taxon>Eukaryota</taxon>
        <taxon>Fungi</taxon>
        <taxon>Dikarya</taxon>
        <taxon>Ascomycota</taxon>
        <taxon>Pezizomycotina</taxon>
        <taxon>Sordariomycetes</taxon>
        <taxon>Sordariomycetidae</taxon>
        <taxon>Sordariales</taxon>
        <taxon>Sordariaceae</taxon>
        <taxon>Neurospora</taxon>
    </lineage>
</organism>
<dbReference type="EMBL" id="JAUEPP010000002">
    <property type="protein sequence ID" value="KAK3351363.1"/>
    <property type="molecule type" value="Genomic_DNA"/>
</dbReference>
<dbReference type="AlphaFoldDB" id="A0AAE0JL04"/>
<protein>
    <submittedName>
        <fullName evidence="1">Uncharacterized protein</fullName>
    </submittedName>
</protein>
<proteinExistence type="predicted"/>
<sequence length="264" mass="30256">MNPVNGVAESLRRVEEEVEQRQSVLRLINLPDKTSEEDYTDKARLLNGLHAVEQLGLIGSEMLENFSIDQFGRIQVHTPGSSCKSFAREFTHVKDTRSARSTLLSLLIELLDDTKKILGVGRPKYPKYFPWFTFFWNVQDLKESKHPIPEPVLEGASTICDSFCNEIRKMQLLAQKTLVDMQLSDIGSVRIRDVCHAFELGDNDWRTIAAHLAKEDRFALKKFVEERVQPSGKLEEFLRTVCRVRKALEDNRGLYLSGFIPEES</sequence>
<name>A0AAE0JL04_9PEZI</name>
<keyword evidence="2" id="KW-1185">Reference proteome</keyword>
<dbReference type="RefSeq" id="XP_062684658.1">
    <property type="nucleotide sequence ID" value="XM_062830393.1"/>
</dbReference>
<dbReference type="Proteomes" id="UP001278500">
    <property type="component" value="Unassembled WGS sequence"/>
</dbReference>